<comment type="caution">
    <text evidence="8">The sequence shown here is derived from an EMBL/GenBank/DDBJ whole genome shotgun (WGS) entry which is preliminary data.</text>
</comment>
<evidence type="ECO:0000256" key="2">
    <source>
        <dbReference type="ARBA" id="ARBA00022448"/>
    </source>
</evidence>
<feature type="transmembrane region" description="Helical" evidence="6">
    <location>
        <begin position="275"/>
        <end position="296"/>
    </location>
</feature>
<feature type="transmembrane region" description="Helical" evidence="6">
    <location>
        <begin position="80"/>
        <end position="97"/>
    </location>
</feature>
<gene>
    <name evidence="8" type="ORF">F9B85_08435</name>
</gene>
<evidence type="ECO:0000256" key="1">
    <source>
        <dbReference type="ARBA" id="ARBA00004651"/>
    </source>
</evidence>
<feature type="transmembrane region" description="Helical" evidence="6">
    <location>
        <begin position="12"/>
        <end position="29"/>
    </location>
</feature>
<feature type="transmembrane region" description="Helical" evidence="6">
    <location>
        <begin position="207"/>
        <end position="225"/>
    </location>
</feature>
<accession>A0A6I0EU20</accession>
<comment type="subcellular location">
    <subcellularLocation>
        <location evidence="1">Cell membrane</location>
        <topology evidence="1">Multi-pass membrane protein</topology>
    </subcellularLocation>
</comment>
<dbReference type="SUPFAM" id="SSF103473">
    <property type="entry name" value="MFS general substrate transporter"/>
    <property type="match status" value="1"/>
</dbReference>
<protein>
    <submittedName>
        <fullName evidence="8">MFS transporter</fullName>
    </submittedName>
</protein>
<evidence type="ECO:0000256" key="3">
    <source>
        <dbReference type="ARBA" id="ARBA00022692"/>
    </source>
</evidence>
<dbReference type="Gene3D" id="1.20.1250.20">
    <property type="entry name" value="MFS general substrate transporter like domains"/>
    <property type="match status" value="1"/>
</dbReference>
<keyword evidence="9" id="KW-1185">Reference proteome</keyword>
<dbReference type="OrthoDB" id="102502at2"/>
<feature type="transmembrane region" description="Helical" evidence="6">
    <location>
        <begin position="49"/>
        <end position="68"/>
    </location>
</feature>
<name>A0A6I0EU20_9FIRM</name>
<dbReference type="AlphaFoldDB" id="A0A6I0EU20"/>
<evidence type="ECO:0000313" key="8">
    <source>
        <dbReference type="EMBL" id="KAB2952670.1"/>
    </source>
</evidence>
<feature type="transmembrane region" description="Helical" evidence="6">
    <location>
        <begin position="139"/>
        <end position="160"/>
    </location>
</feature>
<dbReference type="InterPro" id="IPR036259">
    <property type="entry name" value="MFS_trans_sf"/>
</dbReference>
<dbReference type="GO" id="GO:0005886">
    <property type="term" value="C:plasma membrane"/>
    <property type="evidence" value="ECO:0007669"/>
    <property type="project" value="UniProtKB-SubCell"/>
</dbReference>
<dbReference type="PANTHER" id="PTHR23501:SF190">
    <property type="entry name" value="MAJOR FACILITATOR SUPERFAMILY MFS_1"/>
    <property type="match status" value="1"/>
</dbReference>
<feature type="transmembrane region" description="Helical" evidence="6">
    <location>
        <begin position="371"/>
        <end position="398"/>
    </location>
</feature>
<feature type="transmembrane region" description="Helical" evidence="6">
    <location>
        <begin position="448"/>
        <end position="466"/>
    </location>
</feature>
<evidence type="ECO:0000259" key="7">
    <source>
        <dbReference type="PROSITE" id="PS50850"/>
    </source>
</evidence>
<dbReference type="PROSITE" id="PS00216">
    <property type="entry name" value="SUGAR_TRANSPORT_1"/>
    <property type="match status" value="1"/>
</dbReference>
<evidence type="ECO:0000256" key="4">
    <source>
        <dbReference type="ARBA" id="ARBA00022989"/>
    </source>
</evidence>
<dbReference type="InterPro" id="IPR020846">
    <property type="entry name" value="MFS_dom"/>
</dbReference>
<dbReference type="Pfam" id="PF07690">
    <property type="entry name" value="MFS_1"/>
    <property type="match status" value="1"/>
</dbReference>
<keyword evidence="4 6" id="KW-1133">Transmembrane helix</keyword>
<dbReference type="CDD" id="cd17321">
    <property type="entry name" value="MFS_MMR_MDR_like"/>
    <property type="match status" value="1"/>
</dbReference>
<dbReference type="PANTHER" id="PTHR23501">
    <property type="entry name" value="MAJOR FACILITATOR SUPERFAMILY"/>
    <property type="match status" value="1"/>
</dbReference>
<keyword evidence="3 6" id="KW-0812">Transmembrane</keyword>
<evidence type="ECO:0000313" key="9">
    <source>
        <dbReference type="Proteomes" id="UP000468766"/>
    </source>
</evidence>
<feature type="transmembrane region" description="Helical" evidence="6">
    <location>
        <begin position="237"/>
        <end position="254"/>
    </location>
</feature>
<feature type="domain" description="Major facilitator superfamily (MFS) profile" evidence="7">
    <location>
        <begin position="14"/>
        <end position="471"/>
    </location>
</feature>
<organism evidence="8 9">
    <name type="scientific">Heliorestis acidaminivorans</name>
    <dbReference type="NCBI Taxonomy" id="553427"/>
    <lineage>
        <taxon>Bacteria</taxon>
        <taxon>Bacillati</taxon>
        <taxon>Bacillota</taxon>
        <taxon>Clostridia</taxon>
        <taxon>Eubacteriales</taxon>
        <taxon>Heliobacteriaceae</taxon>
        <taxon>Heliorestis</taxon>
    </lineage>
</organism>
<proteinExistence type="predicted"/>
<keyword evidence="2" id="KW-0813">Transport</keyword>
<feature type="transmembrane region" description="Helical" evidence="6">
    <location>
        <begin position="109"/>
        <end position="130"/>
    </location>
</feature>
<evidence type="ECO:0000256" key="6">
    <source>
        <dbReference type="SAM" id="Phobius"/>
    </source>
</evidence>
<dbReference type="PROSITE" id="PS50850">
    <property type="entry name" value="MFS"/>
    <property type="match status" value="1"/>
</dbReference>
<sequence>MKVGTILTGRQIRILITFLSGVFLGALDQNILGPALTSIIRDFNISPKWGVWAVTVYTLMYAVSMPITAKIADKFGRRKVFMVGITLFALGSLISGLSDNLYQLLIGRAIQAIGGGGILPIAVAEIGLAFPKEQRGKALGLYGATWGIASITAPLLGGFFVEHLSWPWLFWVNIPAVMVILLLAFTLPENAETSERQFKAMDIKGSMLTGAIIFCFMLGLSHIQGHLGITGIFKPNVYLFLLAGMALLPLLIYVEKRAEDPVINLKFFQNSSLTIVFLMALLSGVVMMSILFLPAYVEYVLDFPAGRASYMVLPLAMASVITSPLGGAIADRFGAPKAIFFGFTSSTIGSIILALLASSVLPISLETVIPLVMATIGLVFLGAGLGLVIGSPLNLLVIGQVDRQEVTSGLAVMTVIRSLGNTLGPVIMGGLLATATALGHPREGFTDIFFVVTFVSLLGMILTISLKRIQKSA</sequence>
<feature type="transmembrane region" description="Helical" evidence="6">
    <location>
        <begin position="166"/>
        <end position="187"/>
    </location>
</feature>
<keyword evidence="5 6" id="KW-0472">Membrane</keyword>
<evidence type="ECO:0000256" key="5">
    <source>
        <dbReference type="ARBA" id="ARBA00023136"/>
    </source>
</evidence>
<feature type="transmembrane region" description="Helical" evidence="6">
    <location>
        <begin position="410"/>
        <end position="436"/>
    </location>
</feature>
<dbReference type="EMBL" id="WBXO01000005">
    <property type="protein sequence ID" value="KAB2952670.1"/>
    <property type="molecule type" value="Genomic_DNA"/>
</dbReference>
<dbReference type="GO" id="GO:0022857">
    <property type="term" value="F:transmembrane transporter activity"/>
    <property type="evidence" value="ECO:0007669"/>
    <property type="project" value="InterPro"/>
</dbReference>
<dbReference type="InterPro" id="IPR011701">
    <property type="entry name" value="MFS"/>
</dbReference>
<dbReference type="Gene3D" id="1.20.1720.10">
    <property type="entry name" value="Multidrug resistance protein D"/>
    <property type="match status" value="1"/>
</dbReference>
<reference evidence="8 9" key="1">
    <citation type="submission" date="2019-10" db="EMBL/GenBank/DDBJ databases">
        <title>Whole-genome sequence of the extremophile Heliorestis acidaminivorans DSM 24790.</title>
        <authorList>
            <person name="Kyndt J.A."/>
            <person name="Meyer T.E."/>
        </authorList>
    </citation>
    <scope>NUCLEOTIDE SEQUENCE [LARGE SCALE GENOMIC DNA]</scope>
    <source>
        <strain evidence="8 9">DSM 24790</strain>
    </source>
</reference>
<dbReference type="InterPro" id="IPR005829">
    <property type="entry name" value="Sugar_transporter_CS"/>
</dbReference>
<dbReference type="Proteomes" id="UP000468766">
    <property type="component" value="Unassembled WGS sequence"/>
</dbReference>
<feature type="transmembrane region" description="Helical" evidence="6">
    <location>
        <begin position="338"/>
        <end position="365"/>
    </location>
</feature>
<feature type="transmembrane region" description="Helical" evidence="6">
    <location>
        <begin position="308"/>
        <end position="326"/>
    </location>
</feature>